<feature type="region of interest" description="Disordered" evidence="1">
    <location>
        <begin position="23"/>
        <end position="45"/>
    </location>
</feature>
<dbReference type="PANTHER" id="PTHR41339:SF1">
    <property type="entry name" value="SECRETED PROTEIN"/>
    <property type="match status" value="1"/>
</dbReference>
<evidence type="ECO:0000313" key="3">
    <source>
        <dbReference type="EMBL" id="MCJ2381140.1"/>
    </source>
</evidence>
<protein>
    <recommendedName>
        <fullName evidence="5">Lipoprotein</fullName>
    </recommendedName>
</protein>
<feature type="signal peptide" evidence="2">
    <location>
        <begin position="1"/>
        <end position="24"/>
    </location>
</feature>
<organism evidence="3 4">
    <name type="scientific">Parabacteroides faecalis</name>
    <dbReference type="NCBI Taxonomy" id="2924040"/>
    <lineage>
        <taxon>Bacteria</taxon>
        <taxon>Pseudomonadati</taxon>
        <taxon>Bacteroidota</taxon>
        <taxon>Bacteroidia</taxon>
        <taxon>Bacteroidales</taxon>
        <taxon>Tannerellaceae</taxon>
        <taxon>Parabacteroides</taxon>
    </lineage>
</organism>
<dbReference type="PANTHER" id="PTHR41339">
    <property type="entry name" value="LIPL48"/>
    <property type="match status" value="1"/>
</dbReference>
<dbReference type="SUPFAM" id="SSF51126">
    <property type="entry name" value="Pectin lyase-like"/>
    <property type="match status" value="1"/>
</dbReference>
<comment type="caution">
    <text evidence="3">The sequence shown here is derived from an EMBL/GenBank/DDBJ whole genome shotgun (WGS) entry which is preliminary data.</text>
</comment>
<evidence type="ECO:0008006" key="5">
    <source>
        <dbReference type="Google" id="ProtNLM"/>
    </source>
</evidence>
<evidence type="ECO:0000313" key="4">
    <source>
        <dbReference type="Proteomes" id="UP001165444"/>
    </source>
</evidence>
<keyword evidence="2" id="KW-0732">Signal</keyword>
<evidence type="ECO:0000256" key="2">
    <source>
        <dbReference type="SAM" id="SignalP"/>
    </source>
</evidence>
<dbReference type="InterPro" id="IPR011050">
    <property type="entry name" value="Pectin_lyase_fold/virulence"/>
</dbReference>
<name>A0ABT0C2N3_9BACT</name>
<reference evidence="3 4" key="1">
    <citation type="submission" date="2022-03" db="EMBL/GenBank/DDBJ databases">
        <title>Parabacteroides sp. nov. isolated from swine feces.</title>
        <authorList>
            <person name="Bak J.E."/>
        </authorList>
    </citation>
    <scope>NUCLEOTIDE SEQUENCE [LARGE SCALE GENOMIC DNA]</scope>
    <source>
        <strain evidence="3 4">AGMB00274</strain>
    </source>
</reference>
<sequence>MKTSNLKFLSMAAISAMIAFTSCDEDDPTDNPNTDGTENPDGEATGYSSELFQAEANHNTINFDFSNTFSNLFVGTIDGGADMPSVNSFFTAAAYQGAVSADNNWTAGWTLTTEEGGDNKADQEAVETLTGTLSEDKTLEANKKYMLSGDYIVETGATLTIPEGVTIVAEADDDKVDYILIQQGAKIVAEGTAENPIVMTATKKEAGAWGGIHICGKAHSNVEGGTGKSEIGDATYGGNDDADNSGVLKYLRIEYSGYAFDSEHEANGFTFYGVGNGTTIEYCQAYKGSDDGFEFFGGSVNVKNVIAVSCSDDSFDWTEGWNGNGQFMVAYQEAEESLGYDCDCLMECDNNGDNFAATPVAHPTLANLTLIGNGGSKQGIRLRAGTQASIYNALVAGKGMCLTTETAETEDALVEGTSVLNYITLATDITCKGAE</sequence>
<evidence type="ECO:0000256" key="1">
    <source>
        <dbReference type="SAM" id="MobiDB-lite"/>
    </source>
</evidence>
<feature type="compositionally biased region" description="Low complexity" evidence="1">
    <location>
        <begin position="30"/>
        <end position="39"/>
    </location>
</feature>
<proteinExistence type="predicted"/>
<keyword evidence="4" id="KW-1185">Reference proteome</keyword>
<dbReference type="PROSITE" id="PS51257">
    <property type="entry name" value="PROKAR_LIPOPROTEIN"/>
    <property type="match status" value="1"/>
</dbReference>
<gene>
    <name evidence="3" type="ORF">MUN53_11025</name>
</gene>
<accession>A0ABT0C2N3</accession>
<feature type="chain" id="PRO_5046387921" description="Lipoprotein" evidence="2">
    <location>
        <begin position="25"/>
        <end position="435"/>
    </location>
</feature>
<dbReference type="Proteomes" id="UP001165444">
    <property type="component" value="Unassembled WGS sequence"/>
</dbReference>
<dbReference type="EMBL" id="JAKZMM010000027">
    <property type="protein sequence ID" value="MCJ2381140.1"/>
    <property type="molecule type" value="Genomic_DNA"/>
</dbReference>